<keyword evidence="3" id="KW-1185">Reference proteome</keyword>
<feature type="region of interest" description="Disordered" evidence="1">
    <location>
        <begin position="157"/>
        <end position="213"/>
    </location>
</feature>
<evidence type="ECO:0000313" key="3">
    <source>
        <dbReference type="Proteomes" id="UP000268093"/>
    </source>
</evidence>
<protein>
    <submittedName>
        <fullName evidence="2">Uncharacterized protein</fullName>
    </submittedName>
</protein>
<proteinExistence type="predicted"/>
<sequence length="251" mass="27483">MSTDMIATPTARFSKAARSLTQPLSFIKTKFYGAPGATVQSTTSVSSLVSSPISIKTAAELPLREAAKEHIYELSTINDSGVYLPPSLDTMNFKRDHWHTRPSSDNELFPSADRLVMRRSLSEGYDILNFHTPSVSSRPPVPIPTVEARRAKHMTWDGILNQNVQESSKSVDIETRRARSASPASEEDDETPPSLSGSVSSSTTSDPLSLLTMEEEDVRSGLFPRAAKAGHKAVRAFVPKFSKWDTTTINA</sequence>
<gene>
    <name evidence="2" type="ORF">BC936DRAFT_145630</name>
</gene>
<dbReference type="AlphaFoldDB" id="A0A433D9I5"/>
<dbReference type="Proteomes" id="UP000268093">
    <property type="component" value="Unassembled WGS sequence"/>
</dbReference>
<dbReference type="OrthoDB" id="2262261at2759"/>
<evidence type="ECO:0000256" key="1">
    <source>
        <dbReference type="SAM" id="MobiDB-lite"/>
    </source>
</evidence>
<evidence type="ECO:0000313" key="2">
    <source>
        <dbReference type="EMBL" id="RUP47538.1"/>
    </source>
</evidence>
<accession>A0A433D9I5</accession>
<dbReference type="EMBL" id="RBNI01004401">
    <property type="protein sequence ID" value="RUP47538.1"/>
    <property type="molecule type" value="Genomic_DNA"/>
</dbReference>
<reference evidence="2 3" key="1">
    <citation type="journal article" date="2018" name="New Phytol.">
        <title>Phylogenomics of Endogonaceae and evolution of mycorrhizas within Mucoromycota.</title>
        <authorList>
            <person name="Chang Y."/>
            <person name="Desiro A."/>
            <person name="Na H."/>
            <person name="Sandor L."/>
            <person name="Lipzen A."/>
            <person name="Clum A."/>
            <person name="Barry K."/>
            <person name="Grigoriev I.V."/>
            <person name="Martin F.M."/>
            <person name="Stajich J.E."/>
            <person name="Smith M.E."/>
            <person name="Bonito G."/>
            <person name="Spatafora J.W."/>
        </authorList>
    </citation>
    <scope>NUCLEOTIDE SEQUENCE [LARGE SCALE GENOMIC DNA]</scope>
    <source>
        <strain evidence="2 3">GMNB39</strain>
    </source>
</reference>
<feature type="compositionally biased region" description="Low complexity" evidence="1">
    <location>
        <begin position="192"/>
        <end position="212"/>
    </location>
</feature>
<organism evidence="2 3">
    <name type="scientific">Jimgerdemannia flammicorona</name>
    <dbReference type="NCBI Taxonomy" id="994334"/>
    <lineage>
        <taxon>Eukaryota</taxon>
        <taxon>Fungi</taxon>
        <taxon>Fungi incertae sedis</taxon>
        <taxon>Mucoromycota</taxon>
        <taxon>Mucoromycotina</taxon>
        <taxon>Endogonomycetes</taxon>
        <taxon>Endogonales</taxon>
        <taxon>Endogonaceae</taxon>
        <taxon>Jimgerdemannia</taxon>
    </lineage>
</organism>
<comment type="caution">
    <text evidence="2">The sequence shown here is derived from an EMBL/GenBank/DDBJ whole genome shotgun (WGS) entry which is preliminary data.</text>
</comment>
<name>A0A433D9I5_9FUNG</name>